<reference evidence="1" key="1">
    <citation type="journal article" date="2018" name="Virology">
        <title>A giant virus infecting green algae encodes key fermentation genes.</title>
        <authorList>
            <person name="Schvarcz C.R."/>
            <person name="Steward G.F."/>
        </authorList>
    </citation>
    <scope>NUCLEOTIDE SEQUENCE [LARGE SCALE GENOMIC DNA]</scope>
</reference>
<evidence type="ECO:0000313" key="2">
    <source>
        <dbReference type="Proteomes" id="UP000244773"/>
    </source>
</evidence>
<name>A0A2P0VP70_9VIRU</name>
<dbReference type="EMBL" id="KY322437">
    <property type="protein sequence ID" value="AUF82660.1"/>
    <property type="molecule type" value="Genomic_DNA"/>
</dbReference>
<sequence length="172" mass="20150">MTFVRVSPWNIPIAKKDELHSSNAVLLEKVDDLISEAVRSEMFTPDFVNPFRSISYPETVDIFLDAEKNSNDISKPSFVCKYNGNDSKIVDFRTRTGITGRIHPASEYVWFVPVERLNEDGSVKNTERKRKEYKDWVFSSCYPNVLVQIYDYFDGRYRRYYYGNNTVSYTSM</sequence>
<keyword evidence="2" id="KW-1185">Reference proteome</keyword>
<dbReference type="Proteomes" id="UP000244773">
    <property type="component" value="Segment"/>
</dbReference>
<protein>
    <submittedName>
        <fullName evidence="1">Uncharacterized protein</fullName>
    </submittedName>
</protein>
<evidence type="ECO:0000313" key="1">
    <source>
        <dbReference type="EMBL" id="AUF82660.1"/>
    </source>
</evidence>
<organism evidence="1">
    <name type="scientific">Tetraselmis virus 1</name>
    <dbReference type="NCBI Taxonomy" id="2060617"/>
    <lineage>
        <taxon>Viruses</taxon>
        <taxon>Varidnaviria</taxon>
        <taxon>Bamfordvirae</taxon>
        <taxon>Nucleocytoviricota</taxon>
        <taxon>Megaviricetes</taxon>
        <taxon>Imitervirales</taxon>
        <taxon>Allomimiviridae</taxon>
        <taxon>Oceanusvirus</taxon>
        <taxon>Oceanusvirus kaneohense</taxon>
    </lineage>
</organism>
<accession>A0A2P0VP70</accession>
<gene>
    <name evidence="1" type="ORF">TetV_578</name>
</gene>
<proteinExistence type="predicted"/>